<feature type="domain" description="Glycoside hydrolase family 57 N-terminal" evidence="6">
    <location>
        <begin position="36"/>
        <end position="453"/>
    </location>
</feature>
<dbReference type="CDD" id="cd09626">
    <property type="entry name" value="DOMON_glucodextranase_like"/>
    <property type="match status" value="1"/>
</dbReference>
<dbReference type="Pfam" id="PF09985">
    <property type="entry name" value="Glucodextran_C"/>
    <property type="match status" value="1"/>
</dbReference>
<reference evidence="8" key="1">
    <citation type="journal article" date="2020" name="mSystems">
        <title>Genome- and Community-Level Interaction Insights into Carbon Utilization and Element Cycling Functions of Hydrothermarchaeota in Hydrothermal Sediment.</title>
        <authorList>
            <person name="Zhou Z."/>
            <person name="Liu Y."/>
            <person name="Xu W."/>
            <person name="Pan J."/>
            <person name="Luo Z.H."/>
            <person name="Li M."/>
        </authorList>
    </citation>
    <scope>NUCLEOTIDE SEQUENCE [LARGE SCALE GENOMIC DNA]</scope>
    <source>
        <strain evidence="8">SpSt-1125</strain>
    </source>
</reference>
<organism evidence="8">
    <name type="scientific">Thermofilum pendens</name>
    <dbReference type="NCBI Taxonomy" id="2269"/>
    <lineage>
        <taxon>Archaea</taxon>
        <taxon>Thermoproteota</taxon>
        <taxon>Thermoprotei</taxon>
        <taxon>Thermofilales</taxon>
        <taxon>Thermofilaceae</taxon>
        <taxon>Thermofilum</taxon>
    </lineage>
</organism>
<dbReference type="EMBL" id="DRZM01000135">
    <property type="protein sequence ID" value="HHP04956.1"/>
    <property type="molecule type" value="Genomic_DNA"/>
</dbReference>
<sequence length="1137" mass="125396">MRGGKPAVALVVSLVVAAQLLAASAAGQEVKPLYVAIIWHYHQPWYYDVSETYFLLPWVRMHTAGNYYKMAYILSKYPSVKATFTFSGSLIQQILDYNRGLKDYRLILSEKIAGGQPLTVEEKFSMLSMPGGFFDINWERVVNVVPRFRELRDRAQSALSKYRYLPEQEYKARVAGEFTDQDFLDLAVLFNLFWIDPLVLKEQYPQLYQLRQQALAGGRGFTRQQLRDVLNAHRDLLGKVLGIYASLAAKGQVELIPVPYSHPLAPILADLGLEEDVRAHVSLGASLFQKVFNYKPRGVWPAEQAVNDYVLSIFASEGFTWTVTDESLLVKAGFNPADPPVGLRAWYAAYEGARIYVFFRNTQLSDLIGFQYSRWDPKQAAQDFVNRLLELAKKSDGTNIVVVALDGENPWEHYQEFGDTFLEALYALLSDYQSKGVLITTTPAEYLAKFSQTARELPLKTYRYLDLAGRDISDMPLSYTDDAYTLLPRRDVAARIPEGSWSGGEIAVWIGQRQENAAWMLLVKARSDVLRKLGARSLLEAMSINPRAVENLLRAEASDWAFWYGGDMGGGFPANPLYKGYLRKAYLEAGLQPPDYLLTQFNPDATPVGVLNTDVPKPPRKEPELDGVVSAEEWSGALNMSMGGRVARSVLLLPSATGLYIAVVPAGKAVLSSPSVALAVYTTASSRSVSPMHPGFNSFPRYSKVDLGMGLFFEVLIYPVNSTLIVSAADGRGGWTPLFYGTAAVKEGVEAFVPWSQLALSQGEQVYVVAVAYESSAVVEYSSRVGLVHQLIVPRAPAAAGAKVVFEMADPEGDDDGAGGYLYPKADVFVAGVFDLTQFRVLDAGDMVVFEAHFKNLGGNPWGGPNGFCLQYTHVYVRTTAKVPGRMDTFGLNVNVTEDSAWHLALLLAPGWGSDPVPSGERAAIYFADGSVLVQDGRNFKVYADPARNAIVAEVAKSVLPDVENLDKWVYVVTVTSYDGYGSMRIRPFGVDPDVWVVGAGAKHAKAVLFNVVPRVMDLLAPTAQDQYAQLSAYVAEKNGTFAKVRGVSRAAAQPPSQQEIAQLRELLALVTQERDSLRAQVADLEEQLRRLQSELQELQACRTVYQEVYRSLAVGLVAGLLMGVGVGVLVGRRRKE</sequence>
<name>A0A7J3X704_THEPE</name>
<evidence type="ECO:0000259" key="6">
    <source>
        <dbReference type="Pfam" id="PF03065"/>
    </source>
</evidence>
<dbReference type="PANTHER" id="PTHR36306:SF1">
    <property type="entry name" value="ALPHA-AMYLASE-RELATED"/>
    <property type="match status" value="1"/>
</dbReference>
<comment type="similarity">
    <text evidence="1 3">Belongs to the glycosyl hydrolase 57 family.</text>
</comment>
<dbReference type="Gene3D" id="2.60.40.1190">
    <property type="match status" value="1"/>
</dbReference>
<feature type="transmembrane region" description="Helical" evidence="5">
    <location>
        <begin position="1109"/>
        <end position="1131"/>
    </location>
</feature>
<evidence type="ECO:0000256" key="5">
    <source>
        <dbReference type="SAM" id="Phobius"/>
    </source>
</evidence>
<keyword evidence="5" id="KW-1133">Transmembrane helix</keyword>
<dbReference type="SUPFAM" id="SSF88713">
    <property type="entry name" value="Glycoside hydrolase/deacetylase"/>
    <property type="match status" value="1"/>
</dbReference>
<dbReference type="InterPro" id="IPR027291">
    <property type="entry name" value="Glyco_hydro_38_N_sf"/>
</dbReference>
<dbReference type="Gene3D" id="3.20.110.10">
    <property type="entry name" value="Glycoside hydrolase 38, N terminal domain"/>
    <property type="match status" value="1"/>
</dbReference>
<dbReference type="InterPro" id="IPR011330">
    <property type="entry name" value="Glyco_hydro/deAcase_b/a-brl"/>
</dbReference>
<dbReference type="InterPro" id="IPR052046">
    <property type="entry name" value="GH57_Enzymes"/>
</dbReference>
<dbReference type="PANTHER" id="PTHR36306">
    <property type="entry name" value="ALPHA-AMYLASE-RELATED-RELATED"/>
    <property type="match status" value="1"/>
</dbReference>
<evidence type="ECO:0000256" key="4">
    <source>
        <dbReference type="SAM" id="Coils"/>
    </source>
</evidence>
<evidence type="ECO:0000313" key="8">
    <source>
        <dbReference type="EMBL" id="HHP04956.1"/>
    </source>
</evidence>
<dbReference type="SUPFAM" id="SSF49344">
    <property type="entry name" value="CBD9-like"/>
    <property type="match status" value="1"/>
</dbReference>
<feature type="coiled-coil region" evidence="4">
    <location>
        <begin position="1061"/>
        <end position="1109"/>
    </location>
</feature>
<dbReference type="Pfam" id="PF03065">
    <property type="entry name" value="Glyco_hydro_57"/>
    <property type="match status" value="1"/>
</dbReference>
<evidence type="ECO:0000256" key="1">
    <source>
        <dbReference type="ARBA" id="ARBA00006821"/>
    </source>
</evidence>
<evidence type="ECO:0000259" key="7">
    <source>
        <dbReference type="Pfam" id="PF09985"/>
    </source>
</evidence>
<dbReference type="InterPro" id="IPR004300">
    <property type="entry name" value="Glyco_hydro_57_N"/>
</dbReference>
<comment type="caution">
    <text evidence="8">The sequence shown here is derived from an EMBL/GenBank/DDBJ whole genome shotgun (WGS) entry which is preliminary data.</text>
</comment>
<evidence type="ECO:0000256" key="3">
    <source>
        <dbReference type="RuleBase" id="RU361196"/>
    </source>
</evidence>
<accession>A0A7J3X704</accession>
<keyword evidence="5" id="KW-0472">Membrane</keyword>
<dbReference type="GO" id="GO:0005975">
    <property type="term" value="P:carbohydrate metabolic process"/>
    <property type="evidence" value="ECO:0007669"/>
    <property type="project" value="InterPro"/>
</dbReference>
<feature type="domain" description="Glucodextranase-like C-terminal" evidence="7">
    <location>
        <begin position="805"/>
        <end position="1042"/>
    </location>
</feature>
<keyword evidence="5" id="KW-0812">Transmembrane</keyword>
<dbReference type="AlphaFoldDB" id="A0A7J3X704"/>
<keyword evidence="2 3" id="KW-0119">Carbohydrate metabolism</keyword>
<gene>
    <name evidence="8" type="ORF">ENM88_04305</name>
</gene>
<dbReference type="InterPro" id="IPR019248">
    <property type="entry name" value="Glucodextran_C"/>
</dbReference>
<protein>
    <submittedName>
        <fullName evidence="8">Pullulanase</fullName>
    </submittedName>
</protein>
<dbReference type="GO" id="GO:0003824">
    <property type="term" value="F:catalytic activity"/>
    <property type="evidence" value="ECO:0007669"/>
    <property type="project" value="InterPro"/>
</dbReference>
<evidence type="ECO:0000256" key="2">
    <source>
        <dbReference type="ARBA" id="ARBA00023277"/>
    </source>
</evidence>
<proteinExistence type="inferred from homology"/>
<dbReference type="CDD" id="cd10796">
    <property type="entry name" value="GH57N_APU"/>
    <property type="match status" value="1"/>
</dbReference>
<keyword evidence="4" id="KW-0175">Coiled coil</keyword>